<evidence type="ECO:0000256" key="1">
    <source>
        <dbReference type="SAM" id="Phobius"/>
    </source>
</evidence>
<feature type="transmembrane region" description="Helical" evidence="1">
    <location>
        <begin position="14"/>
        <end position="34"/>
    </location>
</feature>
<keyword evidence="1" id="KW-0812">Transmembrane</keyword>
<organism evidence="2 3">
    <name type="scientific">Adineta steineri</name>
    <dbReference type="NCBI Taxonomy" id="433720"/>
    <lineage>
        <taxon>Eukaryota</taxon>
        <taxon>Metazoa</taxon>
        <taxon>Spiralia</taxon>
        <taxon>Gnathifera</taxon>
        <taxon>Rotifera</taxon>
        <taxon>Eurotatoria</taxon>
        <taxon>Bdelloidea</taxon>
        <taxon>Adinetida</taxon>
        <taxon>Adinetidae</taxon>
        <taxon>Adineta</taxon>
    </lineage>
</organism>
<dbReference type="SUPFAM" id="SSF81321">
    <property type="entry name" value="Family A G protein-coupled receptor-like"/>
    <property type="match status" value="1"/>
</dbReference>
<keyword evidence="1" id="KW-1133">Transmembrane helix</keyword>
<comment type="caution">
    <text evidence="2">The sequence shown here is derived from an EMBL/GenBank/DDBJ whole genome shotgun (WGS) entry which is preliminary data.</text>
</comment>
<sequence>ILGYFMTIEAHETWWVSLAILINCSLNFYIYCLSGKAFRNEIRRFIHRFEK</sequence>
<name>A0A815D4C8_9BILA</name>
<dbReference type="OrthoDB" id="10011262at2759"/>
<dbReference type="AlphaFoldDB" id="A0A815D4C8"/>
<protein>
    <submittedName>
        <fullName evidence="2">Uncharacterized protein</fullName>
    </submittedName>
</protein>
<gene>
    <name evidence="2" type="ORF">VCS650_LOCUS30600</name>
</gene>
<evidence type="ECO:0000313" key="3">
    <source>
        <dbReference type="Proteomes" id="UP000663891"/>
    </source>
</evidence>
<dbReference type="Proteomes" id="UP000663891">
    <property type="component" value="Unassembled WGS sequence"/>
</dbReference>
<dbReference type="Gene3D" id="1.20.1070.10">
    <property type="entry name" value="Rhodopsin 7-helix transmembrane proteins"/>
    <property type="match status" value="1"/>
</dbReference>
<accession>A0A815D4C8</accession>
<evidence type="ECO:0000313" key="2">
    <source>
        <dbReference type="EMBL" id="CAF1292746.1"/>
    </source>
</evidence>
<dbReference type="EMBL" id="CAJNON010000502">
    <property type="protein sequence ID" value="CAF1292746.1"/>
    <property type="molecule type" value="Genomic_DNA"/>
</dbReference>
<proteinExistence type="predicted"/>
<keyword evidence="1" id="KW-0472">Membrane</keyword>
<feature type="non-terminal residue" evidence="2">
    <location>
        <position position="1"/>
    </location>
</feature>
<reference evidence="2" key="1">
    <citation type="submission" date="2021-02" db="EMBL/GenBank/DDBJ databases">
        <authorList>
            <person name="Nowell W R."/>
        </authorList>
    </citation>
    <scope>NUCLEOTIDE SEQUENCE</scope>
</reference>